<evidence type="ECO:0008006" key="5">
    <source>
        <dbReference type="Google" id="ProtNLM"/>
    </source>
</evidence>
<sequence>MRTHRAPVIAVLAAVAAFAAGCSTSGNLEEPALSTVAAPTQEDTAEEVVTEVVTKEAPAEESKAEKPKKDAPKKKEKCASLPKDPRDQYPDGSAPGRMPAEDWEDYNFWIGDIENHYDPCAPVSWIIFRGGLGDADHPAQTGASMTNGIAFYVHGEPIDEMTLFTQVESVTANPDGSVDFTWGERTRSTAEGITAYYTATIEPRDGTMVPLSGNAKDFSGHWNEPRNKFLLGHYD</sequence>
<keyword evidence="2" id="KW-0732">Signal</keyword>
<organism evidence="3 4">
    <name type="scientific">Corynebacterium appendicis CIP 107643</name>
    <dbReference type="NCBI Taxonomy" id="1161099"/>
    <lineage>
        <taxon>Bacteria</taxon>
        <taxon>Bacillati</taxon>
        <taxon>Actinomycetota</taxon>
        <taxon>Actinomycetes</taxon>
        <taxon>Mycobacteriales</taxon>
        <taxon>Corynebacteriaceae</taxon>
        <taxon>Corynebacterium</taxon>
    </lineage>
</organism>
<dbReference type="Proteomes" id="UP000186292">
    <property type="component" value="Unassembled WGS sequence"/>
</dbReference>
<proteinExistence type="predicted"/>
<dbReference type="EMBL" id="FTOF01000005">
    <property type="protein sequence ID" value="SIS46862.1"/>
    <property type="molecule type" value="Genomic_DNA"/>
</dbReference>
<feature type="signal peptide" evidence="2">
    <location>
        <begin position="1"/>
        <end position="19"/>
    </location>
</feature>
<dbReference type="RefSeq" id="WP_076599233.1">
    <property type="nucleotide sequence ID" value="NZ_CP046976.1"/>
</dbReference>
<protein>
    <recommendedName>
        <fullName evidence="5">LppP/LprE lipoprotein</fullName>
    </recommendedName>
</protein>
<evidence type="ECO:0000256" key="2">
    <source>
        <dbReference type="SAM" id="SignalP"/>
    </source>
</evidence>
<dbReference type="STRING" id="1161099.SAMN05444817_105160"/>
<name>A0A1N7JBV3_9CORY</name>
<accession>A0A1N7JBV3</accession>
<reference evidence="4" key="1">
    <citation type="submission" date="2017-01" db="EMBL/GenBank/DDBJ databases">
        <authorList>
            <person name="Varghese N."/>
            <person name="Submissions S."/>
        </authorList>
    </citation>
    <scope>NUCLEOTIDE SEQUENCE [LARGE SCALE GENOMIC DNA]</scope>
    <source>
        <strain evidence="4">DSM 44531</strain>
    </source>
</reference>
<feature type="region of interest" description="Disordered" evidence="1">
    <location>
        <begin position="33"/>
        <end position="100"/>
    </location>
</feature>
<gene>
    <name evidence="3" type="ORF">SAMN05444817_105160</name>
</gene>
<dbReference type="AlphaFoldDB" id="A0A1N7JBV3"/>
<evidence type="ECO:0000256" key="1">
    <source>
        <dbReference type="SAM" id="MobiDB-lite"/>
    </source>
</evidence>
<dbReference type="OrthoDB" id="4403688at2"/>
<evidence type="ECO:0000313" key="4">
    <source>
        <dbReference type="Proteomes" id="UP000186292"/>
    </source>
</evidence>
<evidence type="ECO:0000313" key="3">
    <source>
        <dbReference type="EMBL" id="SIS46862.1"/>
    </source>
</evidence>
<keyword evidence="4" id="KW-1185">Reference proteome</keyword>
<feature type="chain" id="PRO_5013066004" description="LppP/LprE lipoprotein" evidence="2">
    <location>
        <begin position="20"/>
        <end position="235"/>
    </location>
</feature>
<feature type="compositionally biased region" description="Basic and acidic residues" evidence="1">
    <location>
        <begin position="53"/>
        <end position="70"/>
    </location>
</feature>
<dbReference type="PROSITE" id="PS51257">
    <property type="entry name" value="PROKAR_LIPOPROTEIN"/>
    <property type="match status" value="1"/>
</dbReference>